<accession>A0A2I0IQ81</accession>
<gene>
    <name evidence="1" type="ORF">CRG98_033472</name>
</gene>
<dbReference type="EMBL" id="PGOL01002671">
    <property type="protein sequence ID" value="PKI46139.1"/>
    <property type="molecule type" value="Genomic_DNA"/>
</dbReference>
<protein>
    <submittedName>
        <fullName evidence="1">Uncharacterized protein</fullName>
    </submittedName>
</protein>
<dbReference type="AlphaFoldDB" id="A0A2I0IQ81"/>
<dbReference type="Proteomes" id="UP000233551">
    <property type="component" value="Unassembled WGS sequence"/>
</dbReference>
<sequence length="72" mass="8049">MWNLKNVKLENTYMTHCVVWGDANDIKMKELDGSIPHHEIAAFVVGGAADGVIEFLQYTPPFAKLDISPTIF</sequence>
<comment type="caution">
    <text evidence="1">The sequence shown here is derived from an EMBL/GenBank/DDBJ whole genome shotgun (WGS) entry which is preliminary data.</text>
</comment>
<proteinExistence type="predicted"/>
<organism evidence="1 2">
    <name type="scientific">Punica granatum</name>
    <name type="common">Pomegranate</name>
    <dbReference type="NCBI Taxonomy" id="22663"/>
    <lineage>
        <taxon>Eukaryota</taxon>
        <taxon>Viridiplantae</taxon>
        <taxon>Streptophyta</taxon>
        <taxon>Embryophyta</taxon>
        <taxon>Tracheophyta</taxon>
        <taxon>Spermatophyta</taxon>
        <taxon>Magnoliopsida</taxon>
        <taxon>eudicotyledons</taxon>
        <taxon>Gunneridae</taxon>
        <taxon>Pentapetalae</taxon>
        <taxon>rosids</taxon>
        <taxon>malvids</taxon>
        <taxon>Myrtales</taxon>
        <taxon>Lythraceae</taxon>
        <taxon>Punica</taxon>
    </lineage>
</organism>
<name>A0A2I0IQ81_PUNGR</name>
<evidence type="ECO:0000313" key="2">
    <source>
        <dbReference type="Proteomes" id="UP000233551"/>
    </source>
</evidence>
<reference evidence="1 2" key="1">
    <citation type="submission" date="2017-11" db="EMBL/GenBank/DDBJ databases">
        <title>De-novo sequencing of pomegranate (Punica granatum L.) genome.</title>
        <authorList>
            <person name="Akparov Z."/>
            <person name="Amiraslanov A."/>
            <person name="Hajiyeva S."/>
            <person name="Abbasov M."/>
            <person name="Kaur K."/>
            <person name="Hamwieh A."/>
            <person name="Solovyev V."/>
            <person name="Salamov A."/>
            <person name="Braich B."/>
            <person name="Kosarev P."/>
            <person name="Mahmoud A."/>
            <person name="Hajiyev E."/>
            <person name="Babayeva S."/>
            <person name="Izzatullayeva V."/>
            <person name="Mammadov A."/>
            <person name="Mammadov A."/>
            <person name="Sharifova S."/>
            <person name="Ojaghi J."/>
            <person name="Eynullazada K."/>
            <person name="Bayramov B."/>
            <person name="Abdulazimova A."/>
            <person name="Shahmuradov I."/>
        </authorList>
    </citation>
    <scope>NUCLEOTIDE SEQUENCE [LARGE SCALE GENOMIC DNA]</scope>
    <source>
        <strain evidence="2">cv. AG2017</strain>
        <tissue evidence="1">Leaf</tissue>
    </source>
</reference>
<evidence type="ECO:0000313" key="1">
    <source>
        <dbReference type="EMBL" id="PKI46139.1"/>
    </source>
</evidence>
<keyword evidence="2" id="KW-1185">Reference proteome</keyword>